<evidence type="ECO:0000259" key="3">
    <source>
        <dbReference type="Pfam" id="PF24008"/>
    </source>
</evidence>
<reference evidence="4 5" key="1">
    <citation type="journal article" date="2014" name="Int. J. Syst. Evol. Microbiol.">
        <title>Complete genome sequence of Corynebacterium casei LMG S-19264T (=DSM 44701T), isolated from a smear-ripened cheese.</title>
        <authorList>
            <consortium name="US DOE Joint Genome Institute (JGI-PGF)"/>
            <person name="Walter F."/>
            <person name="Albersmeier A."/>
            <person name="Kalinowski J."/>
            <person name="Ruckert C."/>
        </authorList>
    </citation>
    <scope>NUCLEOTIDE SEQUENCE [LARGE SCALE GENOMIC DNA]</scope>
    <source>
        <strain evidence="4 5">CGMCC 4.7215</strain>
    </source>
</reference>
<dbReference type="EMBL" id="JBHSZQ010000001">
    <property type="protein sequence ID" value="MFC7124641.1"/>
    <property type="molecule type" value="Genomic_DNA"/>
</dbReference>
<feature type="transmembrane region" description="Helical" evidence="2">
    <location>
        <begin position="97"/>
        <end position="113"/>
    </location>
</feature>
<evidence type="ECO:0000256" key="1">
    <source>
        <dbReference type="SAM" id="MobiDB-lite"/>
    </source>
</evidence>
<dbReference type="Pfam" id="PF24008">
    <property type="entry name" value="DUF7322"/>
    <property type="match status" value="1"/>
</dbReference>
<evidence type="ECO:0000313" key="5">
    <source>
        <dbReference type="Proteomes" id="UP001596414"/>
    </source>
</evidence>
<feature type="transmembrane region" description="Helical" evidence="2">
    <location>
        <begin position="73"/>
        <end position="91"/>
    </location>
</feature>
<feature type="compositionally biased region" description="Acidic residues" evidence="1">
    <location>
        <begin position="1"/>
        <end position="14"/>
    </location>
</feature>
<dbReference type="InterPro" id="IPR055746">
    <property type="entry name" value="DUF7322"/>
</dbReference>
<feature type="domain" description="DUF7322" evidence="3">
    <location>
        <begin position="58"/>
        <end position="118"/>
    </location>
</feature>
<keyword evidence="2" id="KW-0812">Transmembrane</keyword>
<name>A0ABD5X4C2_9EURY</name>
<dbReference type="Proteomes" id="UP001596414">
    <property type="component" value="Unassembled WGS sequence"/>
</dbReference>
<feature type="region of interest" description="Disordered" evidence="1">
    <location>
        <begin position="1"/>
        <end position="56"/>
    </location>
</feature>
<accession>A0ABD5X4C2</accession>
<protein>
    <recommendedName>
        <fullName evidence="3">DUF7322 domain-containing protein</fullName>
    </recommendedName>
</protein>
<comment type="caution">
    <text evidence="4">The sequence shown here is derived from an EMBL/GenBank/DDBJ whole genome shotgun (WGS) entry which is preliminary data.</text>
</comment>
<keyword evidence="2" id="KW-1133">Transmembrane helix</keyword>
<sequence length="134" mass="14848">MTDSDPLQELDEPLAEDRQSEESGVAVPTAERPHAERPSADVPDPPSTRTEELRTQASDVDPAFKTLFWKLVFLYKIAVLGLTLGILLWVFDSHPTRGPALTVGGVLLFLYAIELTRRGKARLDAGEFDLETEN</sequence>
<proteinExistence type="predicted"/>
<dbReference type="RefSeq" id="WP_267637635.1">
    <property type="nucleotide sequence ID" value="NZ_JAODIY010000010.1"/>
</dbReference>
<evidence type="ECO:0000313" key="4">
    <source>
        <dbReference type="EMBL" id="MFC7124641.1"/>
    </source>
</evidence>
<dbReference type="AlphaFoldDB" id="A0ABD5X4C2"/>
<gene>
    <name evidence="4" type="ORF">ACFQJ7_01100</name>
</gene>
<evidence type="ECO:0000256" key="2">
    <source>
        <dbReference type="SAM" id="Phobius"/>
    </source>
</evidence>
<keyword evidence="2" id="KW-0472">Membrane</keyword>
<organism evidence="4 5">
    <name type="scientific">Halovenus rubra</name>
    <dbReference type="NCBI Taxonomy" id="869890"/>
    <lineage>
        <taxon>Archaea</taxon>
        <taxon>Methanobacteriati</taxon>
        <taxon>Methanobacteriota</taxon>
        <taxon>Stenosarchaea group</taxon>
        <taxon>Halobacteria</taxon>
        <taxon>Halobacteriales</taxon>
        <taxon>Haloarculaceae</taxon>
        <taxon>Halovenus</taxon>
    </lineage>
</organism>